<feature type="region of interest" description="Disordered" evidence="1">
    <location>
        <begin position="1"/>
        <end position="27"/>
    </location>
</feature>
<dbReference type="RefSeq" id="WP_168054863.1">
    <property type="nucleotide sequence ID" value="NZ_JAATJR010000009.1"/>
</dbReference>
<sequence length="58" mass="6582">MANPLPRKPQDSSMTVQAAPQPVTRPVPPMRVVTKGWWVLREERVSAEELEKAENERG</sequence>
<evidence type="ECO:0000313" key="2">
    <source>
        <dbReference type="EMBL" id="NKE48464.1"/>
    </source>
</evidence>
<dbReference type="EMBL" id="JAAVTX010000009">
    <property type="protein sequence ID" value="NKE48464.1"/>
    <property type="molecule type" value="Genomic_DNA"/>
</dbReference>
<keyword evidence="3" id="KW-1185">Reference proteome</keyword>
<proteinExistence type="predicted"/>
<organism evidence="2 3">
    <name type="scientific">Falsiroseomonas frigidaquae</name>
    <dbReference type="NCBI Taxonomy" id="487318"/>
    <lineage>
        <taxon>Bacteria</taxon>
        <taxon>Pseudomonadati</taxon>
        <taxon>Pseudomonadota</taxon>
        <taxon>Alphaproteobacteria</taxon>
        <taxon>Acetobacterales</taxon>
        <taxon>Roseomonadaceae</taxon>
        <taxon>Falsiroseomonas</taxon>
    </lineage>
</organism>
<evidence type="ECO:0000313" key="3">
    <source>
        <dbReference type="Proteomes" id="UP000765160"/>
    </source>
</evidence>
<comment type="caution">
    <text evidence="2">The sequence shown here is derived from an EMBL/GenBank/DDBJ whole genome shotgun (WGS) entry which is preliminary data.</text>
</comment>
<protein>
    <submittedName>
        <fullName evidence="2">Uncharacterized protein</fullName>
    </submittedName>
</protein>
<gene>
    <name evidence="2" type="ORF">HB662_27075</name>
</gene>
<accession>A0ABX1F8B1</accession>
<dbReference type="Proteomes" id="UP000765160">
    <property type="component" value="Unassembled WGS sequence"/>
</dbReference>
<evidence type="ECO:0000256" key="1">
    <source>
        <dbReference type="SAM" id="MobiDB-lite"/>
    </source>
</evidence>
<name>A0ABX1F8B1_9PROT</name>
<reference evidence="2 3" key="1">
    <citation type="submission" date="2020-03" db="EMBL/GenBank/DDBJ databases">
        <title>Roseomonas selenitidurans sp. nov. isolated from soil.</title>
        <authorList>
            <person name="Liu H."/>
        </authorList>
    </citation>
    <scope>NUCLEOTIDE SEQUENCE [LARGE SCALE GENOMIC DNA]</scope>
    <source>
        <strain evidence="2 3">JCM 15073</strain>
    </source>
</reference>